<dbReference type="Pfam" id="PF07456">
    <property type="entry name" value="Hpre_diP_synt_I"/>
    <property type="match status" value="1"/>
</dbReference>
<keyword evidence="1" id="KW-0472">Membrane</keyword>
<dbReference type="EMBL" id="CP002281">
    <property type="protein sequence ID" value="ADO81986.1"/>
    <property type="molecule type" value="Genomic_DNA"/>
</dbReference>
<feature type="transmembrane region" description="Helical" evidence="1">
    <location>
        <begin position="104"/>
        <end position="126"/>
    </location>
</feature>
<accession>E3H890</accession>
<feature type="transmembrane region" description="Helical" evidence="1">
    <location>
        <begin position="138"/>
        <end position="160"/>
    </location>
</feature>
<keyword evidence="1" id="KW-0812">Transmembrane</keyword>
<dbReference type="HOGENOM" id="CLU_108933_2_1_0"/>
<dbReference type="InterPro" id="IPR014535">
    <property type="entry name" value="Hpre_diP_synt_I"/>
</dbReference>
<gene>
    <name evidence="2" type="ordered locus">Ilyop_0197</name>
</gene>
<evidence type="ECO:0000313" key="3">
    <source>
        <dbReference type="Proteomes" id="UP000006875"/>
    </source>
</evidence>
<organism evidence="2 3">
    <name type="scientific">Ilyobacter polytropus (strain ATCC 51220 / DSM 2926 / LMG 16218 / CuHBu1)</name>
    <dbReference type="NCBI Taxonomy" id="572544"/>
    <lineage>
        <taxon>Bacteria</taxon>
        <taxon>Fusobacteriati</taxon>
        <taxon>Fusobacteriota</taxon>
        <taxon>Fusobacteriia</taxon>
        <taxon>Fusobacteriales</taxon>
        <taxon>Fusobacteriaceae</taxon>
        <taxon>Ilyobacter</taxon>
    </lineage>
</organism>
<dbReference type="InterPro" id="IPR010898">
    <property type="entry name" value="Hpre_diP_synth_I"/>
</dbReference>
<keyword evidence="3" id="KW-1185">Reference proteome</keyword>
<evidence type="ECO:0000256" key="1">
    <source>
        <dbReference type="SAM" id="Phobius"/>
    </source>
</evidence>
<dbReference type="Proteomes" id="UP000006875">
    <property type="component" value="Chromosome"/>
</dbReference>
<protein>
    <submittedName>
        <fullName evidence="2">Heptaprenyl diphosphate synthase component I</fullName>
    </submittedName>
</protein>
<sequence length="171" mass="19428">MLKNKREGYLIALVLIALYFSLLENLIPKPFPWMKIGLANLATIIALEKFDKKMAFEVVGLRIIIQGLMLGTLFTPGFFVSLTAGTASTVVMVFLYNFRKNLSLMAISSFSAVVHNITQLFVVYFLMFRNIDVYTKSILSFVLLFLALGWLSGMVTGYLGERLNLRRRIRN</sequence>
<dbReference type="AlphaFoldDB" id="E3H890"/>
<evidence type="ECO:0000313" key="2">
    <source>
        <dbReference type="EMBL" id="ADO81986.1"/>
    </source>
</evidence>
<dbReference type="Gene3D" id="1.10.1760.20">
    <property type="match status" value="1"/>
</dbReference>
<keyword evidence="1" id="KW-1133">Transmembrane helix</keyword>
<proteinExistence type="predicted"/>
<dbReference type="RefSeq" id="WP_013386657.1">
    <property type="nucleotide sequence ID" value="NC_014632.1"/>
</dbReference>
<dbReference type="PIRSF" id="PIRSF027391">
    <property type="entry name" value="Hpre_diP_synt_I"/>
    <property type="match status" value="1"/>
</dbReference>
<name>E3H890_ILYPC</name>
<dbReference type="KEGG" id="ipo:Ilyop_0197"/>
<feature type="transmembrane region" description="Helical" evidence="1">
    <location>
        <begin position="7"/>
        <end position="24"/>
    </location>
</feature>
<reference evidence="2 3" key="1">
    <citation type="journal article" date="2010" name="Stand. Genomic Sci.">
        <title>Complete genome sequence of Ilyobacter polytropus type strain (CuHbu1).</title>
        <authorList>
            <person name="Sikorski J."/>
            <person name="Chertkov O."/>
            <person name="Lapidus A."/>
            <person name="Nolan M."/>
            <person name="Lucas S."/>
            <person name="Del Rio T.G."/>
            <person name="Tice H."/>
            <person name="Cheng J.F."/>
            <person name="Tapia R."/>
            <person name="Han C."/>
            <person name="Goodwin L."/>
            <person name="Pitluck S."/>
            <person name="Liolios K."/>
            <person name="Ivanova N."/>
            <person name="Mavromatis K."/>
            <person name="Mikhailova N."/>
            <person name="Pati A."/>
            <person name="Chen A."/>
            <person name="Palaniappan K."/>
            <person name="Land M."/>
            <person name="Hauser L."/>
            <person name="Chang Y.J."/>
            <person name="Jeffries C.D."/>
            <person name="Brambilla E."/>
            <person name="Yasawong M."/>
            <person name="Rohde M."/>
            <person name="Pukall R."/>
            <person name="Spring S."/>
            <person name="Goker M."/>
            <person name="Woyke T."/>
            <person name="Bristow J."/>
            <person name="Eisen J.A."/>
            <person name="Markowitz V."/>
            <person name="Hugenholtz P."/>
            <person name="Kyrpides N.C."/>
            <person name="Klenk H.P."/>
        </authorList>
    </citation>
    <scope>NUCLEOTIDE SEQUENCE [LARGE SCALE GENOMIC DNA]</scope>
    <source>
        <strain evidence="3">ATCC 51220 / DSM 2926 / LMG 16218 / CuHBu1</strain>
    </source>
</reference>
<dbReference type="STRING" id="572544.Ilyop_0197"/>
<dbReference type="OrthoDB" id="87983at2"/>
<dbReference type="eggNOG" id="COG4769">
    <property type="taxonomic scope" value="Bacteria"/>
</dbReference>